<protein>
    <submittedName>
        <fullName evidence="2">Uncharacterized protein</fullName>
    </submittedName>
</protein>
<gene>
    <name evidence="2" type="ORF">E2C01_045821</name>
</gene>
<dbReference type="AlphaFoldDB" id="A0A5B7G411"/>
<reference evidence="2 3" key="1">
    <citation type="submission" date="2019-05" db="EMBL/GenBank/DDBJ databases">
        <title>Another draft genome of Portunus trituberculatus and its Hox gene families provides insights of decapod evolution.</title>
        <authorList>
            <person name="Jeong J.-H."/>
            <person name="Song I."/>
            <person name="Kim S."/>
            <person name="Choi T."/>
            <person name="Kim D."/>
            <person name="Ryu S."/>
            <person name="Kim W."/>
        </authorList>
    </citation>
    <scope>NUCLEOTIDE SEQUENCE [LARGE SCALE GENOMIC DNA]</scope>
    <source>
        <tissue evidence="2">Muscle</tissue>
    </source>
</reference>
<evidence type="ECO:0000313" key="3">
    <source>
        <dbReference type="Proteomes" id="UP000324222"/>
    </source>
</evidence>
<accession>A0A5B7G411</accession>
<keyword evidence="3" id="KW-1185">Reference proteome</keyword>
<feature type="compositionally biased region" description="Low complexity" evidence="1">
    <location>
        <begin position="35"/>
        <end position="71"/>
    </location>
</feature>
<organism evidence="2 3">
    <name type="scientific">Portunus trituberculatus</name>
    <name type="common">Swimming crab</name>
    <name type="synonym">Neptunus trituberculatus</name>
    <dbReference type="NCBI Taxonomy" id="210409"/>
    <lineage>
        <taxon>Eukaryota</taxon>
        <taxon>Metazoa</taxon>
        <taxon>Ecdysozoa</taxon>
        <taxon>Arthropoda</taxon>
        <taxon>Crustacea</taxon>
        <taxon>Multicrustacea</taxon>
        <taxon>Malacostraca</taxon>
        <taxon>Eumalacostraca</taxon>
        <taxon>Eucarida</taxon>
        <taxon>Decapoda</taxon>
        <taxon>Pleocyemata</taxon>
        <taxon>Brachyura</taxon>
        <taxon>Eubrachyura</taxon>
        <taxon>Portunoidea</taxon>
        <taxon>Portunidae</taxon>
        <taxon>Portuninae</taxon>
        <taxon>Portunus</taxon>
    </lineage>
</organism>
<sequence length="71" mass="7551">MHVEEHDRDGGEAESNAWCHVLTRRSSLGRSDSTSQPVNQPASQSVSQSVSQPISQSVSQSVSQPASQSVS</sequence>
<name>A0A5B7G411_PORTR</name>
<dbReference type="EMBL" id="VSRR010010539">
    <property type="protein sequence ID" value="MPC51963.1"/>
    <property type="molecule type" value="Genomic_DNA"/>
</dbReference>
<evidence type="ECO:0000256" key="1">
    <source>
        <dbReference type="SAM" id="MobiDB-lite"/>
    </source>
</evidence>
<proteinExistence type="predicted"/>
<comment type="caution">
    <text evidence="2">The sequence shown here is derived from an EMBL/GenBank/DDBJ whole genome shotgun (WGS) entry which is preliminary data.</text>
</comment>
<dbReference type="Proteomes" id="UP000324222">
    <property type="component" value="Unassembled WGS sequence"/>
</dbReference>
<evidence type="ECO:0000313" key="2">
    <source>
        <dbReference type="EMBL" id="MPC51963.1"/>
    </source>
</evidence>
<feature type="region of interest" description="Disordered" evidence="1">
    <location>
        <begin position="27"/>
        <end position="71"/>
    </location>
</feature>